<name>A0A1T5BGC1_9BACT</name>
<evidence type="ECO:0000313" key="2">
    <source>
        <dbReference type="Proteomes" id="UP000190852"/>
    </source>
</evidence>
<evidence type="ECO:0000313" key="1">
    <source>
        <dbReference type="EMBL" id="SKB46205.1"/>
    </source>
</evidence>
<gene>
    <name evidence="1" type="ORF">SAMN05660349_01268</name>
</gene>
<keyword evidence="2" id="KW-1185">Reference proteome</keyword>
<accession>A0A1T5BGC1</accession>
<dbReference type="RefSeq" id="WP_079682893.1">
    <property type="nucleotide sequence ID" value="NZ_FUYQ01000007.1"/>
</dbReference>
<protein>
    <submittedName>
        <fullName evidence="1">Uncharacterized protein</fullName>
    </submittedName>
</protein>
<sequence>MKKFYTMENFLKSGYYNIPRVIVDNEQSSCEKTALRARILSYFYQKVYFAKGEVMFNGRRYVCFRGEFIARQVELAQYFNLDRKQWNRIMTDFQSESILKIERVRGGSRFSIVGYDCIVGKKSAQYKQANGGDKAAEEAAPKAKKAKLGVSVENYYPEHHVRGCYIPKLEIDLSKIPEFQEKNTDK</sequence>
<dbReference type="Proteomes" id="UP000190852">
    <property type="component" value="Unassembled WGS sequence"/>
</dbReference>
<dbReference type="AlphaFoldDB" id="A0A1T5BGC1"/>
<reference evidence="2" key="1">
    <citation type="submission" date="2017-02" db="EMBL/GenBank/DDBJ databases">
        <authorList>
            <person name="Varghese N."/>
            <person name="Submissions S."/>
        </authorList>
    </citation>
    <scope>NUCLEOTIDE SEQUENCE [LARGE SCALE GENOMIC DNA]</scope>
    <source>
        <strain evidence="2">DSM 24967</strain>
    </source>
</reference>
<dbReference type="EMBL" id="FUYQ01000007">
    <property type="protein sequence ID" value="SKB46205.1"/>
    <property type="molecule type" value="Genomic_DNA"/>
</dbReference>
<organism evidence="1 2">
    <name type="scientific">Parabacteroides chartae</name>
    <dbReference type="NCBI Taxonomy" id="1037355"/>
    <lineage>
        <taxon>Bacteria</taxon>
        <taxon>Pseudomonadati</taxon>
        <taxon>Bacteroidota</taxon>
        <taxon>Bacteroidia</taxon>
        <taxon>Bacteroidales</taxon>
        <taxon>Tannerellaceae</taxon>
        <taxon>Parabacteroides</taxon>
    </lineage>
</organism>
<proteinExistence type="predicted"/>